<dbReference type="GeneID" id="105996228"/>
<dbReference type="CTD" id="956"/>
<dbReference type="OrthoDB" id="6372431at2759"/>
<dbReference type="FunFam" id="3.30.420.40:FF:000068">
    <property type="entry name" value="Ectonucleoside triphosphate diphosphohydrolase 1"/>
    <property type="match status" value="1"/>
</dbReference>
<keyword evidence="8" id="KW-1185">Reference proteome</keyword>
<comment type="cofactor">
    <cofactor evidence="1">
        <name>Ca(2+)</name>
        <dbReference type="ChEBI" id="CHEBI:29108"/>
    </cofactor>
</comment>
<evidence type="ECO:0000313" key="9">
    <source>
        <dbReference type="RefSeq" id="XP_012885696.1"/>
    </source>
</evidence>
<protein>
    <submittedName>
        <fullName evidence="9">Ectonucleoside triphosphate diphosphohydrolase 3</fullName>
    </submittedName>
</protein>
<keyword evidence="6" id="KW-0067">ATP-binding</keyword>
<dbReference type="PANTHER" id="PTHR11782:SF38">
    <property type="entry name" value="ECTONUCLEOSIDE TRIPHOSPHATE DIPHOSPHOHYDROLASE 3"/>
    <property type="match status" value="1"/>
</dbReference>
<dbReference type="Pfam" id="PF01150">
    <property type="entry name" value="GDA1_CD39"/>
    <property type="match status" value="1"/>
</dbReference>
<accession>A0A1S3GA47</accession>
<dbReference type="FunCoup" id="A0A1S3GA47">
    <property type="interactions" value="308"/>
</dbReference>
<dbReference type="InterPro" id="IPR000407">
    <property type="entry name" value="GDA1_CD39_NTPase"/>
</dbReference>
<reference evidence="9" key="1">
    <citation type="submission" date="2025-08" db="UniProtKB">
        <authorList>
            <consortium name="RefSeq"/>
        </authorList>
    </citation>
    <scope>IDENTIFICATION</scope>
    <source>
        <tissue evidence="9">Kidney</tissue>
    </source>
</reference>
<dbReference type="Gene3D" id="3.30.420.40">
    <property type="match status" value="1"/>
</dbReference>
<dbReference type="STRING" id="10020.ENSDORP00000016771"/>
<evidence type="ECO:0000256" key="7">
    <source>
        <dbReference type="SAM" id="Phobius"/>
    </source>
</evidence>
<proteinExistence type="inferred from homology"/>
<feature type="transmembrane region" description="Helical" evidence="7">
    <location>
        <begin position="20"/>
        <end position="39"/>
    </location>
</feature>
<dbReference type="RefSeq" id="XP_012885696.1">
    <property type="nucleotide sequence ID" value="XM_013030242.1"/>
</dbReference>
<dbReference type="GO" id="GO:0009134">
    <property type="term" value="P:nucleoside diphosphate catabolic process"/>
    <property type="evidence" value="ECO:0007669"/>
    <property type="project" value="TreeGrafter"/>
</dbReference>
<evidence type="ECO:0000256" key="6">
    <source>
        <dbReference type="PIRSR" id="PIRSR600407-2"/>
    </source>
</evidence>
<evidence type="ECO:0000256" key="5">
    <source>
        <dbReference type="PIRSR" id="PIRSR600407-1"/>
    </source>
</evidence>
<sequence>MAAGEGRVSGLRVLSRTPVVLALAVLLVSVGVLLTVALVQTRRTRPQPPGLKYGVVLDAGSSRTTVYVYHWPAEKENDTGVVSQSLKCSVPGSGISSYDKNPEDAPRAFESCMGKVWEAIPAPLHASTHLYLGATAGMRLLRLQNATAAAAVLASVRGYLEAQPFDFGGARVLTGQEEGECAWITANYLKGNFVQRTPWPAWTHPQGARTVGALDLGGASTQIAFVPAERGSQEAGARVSLFGYSYPLHTRSLLCFGRQEAERRLLAALLQDAPSAGELVNPCYPQGYSAAFTLGQIFGSSCTERQRPAGLHPLRQVLFIGSGSPSRCGERVGALFHPQLCPGPGPCPFDGADQPEPHGPFVAFAGFYYTANALNLSGSFSLDAFNTSTWDFCSRTWTELPALLPKFQEDYARSYCFSAHYIYHLLVHGFKFTASTWPQIHFEKQVGNSSLGWALGYMLNLTNQIPAEHARPPHLPVPAPIFVGVLATFTTAAVLALAVLLYLCAGPRITHAPEQALDAE</sequence>
<organism evidence="8 9">
    <name type="scientific">Dipodomys ordii</name>
    <name type="common">Ord's kangaroo rat</name>
    <dbReference type="NCBI Taxonomy" id="10020"/>
    <lineage>
        <taxon>Eukaryota</taxon>
        <taxon>Metazoa</taxon>
        <taxon>Chordata</taxon>
        <taxon>Craniata</taxon>
        <taxon>Vertebrata</taxon>
        <taxon>Euteleostomi</taxon>
        <taxon>Mammalia</taxon>
        <taxon>Eutheria</taxon>
        <taxon>Euarchontoglires</taxon>
        <taxon>Glires</taxon>
        <taxon>Rodentia</taxon>
        <taxon>Castorimorpha</taxon>
        <taxon>Heteromyidae</taxon>
        <taxon>Dipodomyinae</taxon>
        <taxon>Dipodomys</taxon>
    </lineage>
</organism>
<name>A0A1S3GA47_DIPOR</name>
<evidence type="ECO:0000256" key="3">
    <source>
        <dbReference type="ARBA" id="ARBA00009283"/>
    </source>
</evidence>
<comment type="similarity">
    <text evidence="3">Belongs to the GDA1/CD39 NTPase family.</text>
</comment>
<feature type="active site" description="Proton acceptor" evidence="5">
    <location>
        <position position="178"/>
    </location>
</feature>
<dbReference type="GO" id="GO:0017111">
    <property type="term" value="F:ribonucleoside triphosphate phosphatase activity"/>
    <property type="evidence" value="ECO:0007669"/>
    <property type="project" value="TreeGrafter"/>
</dbReference>
<keyword evidence="6" id="KW-0547">Nucleotide-binding</keyword>
<evidence type="ECO:0000256" key="2">
    <source>
        <dbReference type="ARBA" id="ARBA00001946"/>
    </source>
</evidence>
<feature type="binding site" evidence="6">
    <location>
        <begin position="218"/>
        <end position="222"/>
    </location>
    <ligand>
        <name>ATP</name>
        <dbReference type="ChEBI" id="CHEBI:30616"/>
    </ligand>
</feature>
<feature type="transmembrane region" description="Helical" evidence="7">
    <location>
        <begin position="481"/>
        <end position="503"/>
    </location>
</feature>
<comment type="cofactor">
    <cofactor evidence="2">
        <name>Mg(2+)</name>
        <dbReference type="ChEBI" id="CHEBI:18420"/>
    </cofactor>
</comment>
<dbReference type="Proteomes" id="UP000081671">
    <property type="component" value="Unplaced"/>
</dbReference>
<dbReference type="GO" id="GO:0004382">
    <property type="term" value="F:GDP phosphatase activity"/>
    <property type="evidence" value="ECO:0007669"/>
    <property type="project" value="TreeGrafter"/>
</dbReference>
<dbReference type="InParanoid" id="A0A1S3GA47"/>
<keyword evidence="7" id="KW-0812">Transmembrane</keyword>
<dbReference type="AlphaFoldDB" id="A0A1S3GA47"/>
<dbReference type="GO" id="GO:0005524">
    <property type="term" value="F:ATP binding"/>
    <property type="evidence" value="ECO:0007669"/>
    <property type="project" value="UniProtKB-KW"/>
</dbReference>
<evidence type="ECO:0000313" key="8">
    <source>
        <dbReference type="Proteomes" id="UP000081671"/>
    </source>
</evidence>
<dbReference type="KEGG" id="dord:105996228"/>
<evidence type="ECO:0000256" key="1">
    <source>
        <dbReference type="ARBA" id="ARBA00001913"/>
    </source>
</evidence>
<keyword evidence="7" id="KW-1133">Transmembrane helix</keyword>
<keyword evidence="7" id="KW-0472">Membrane</keyword>
<keyword evidence="4" id="KW-0378">Hydrolase</keyword>
<dbReference type="Gene3D" id="3.30.420.150">
    <property type="entry name" value="Exopolyphosphatase. Domain 2"/>
    <property type="match status" value="1"/>
</dbReference>
<dbReference type="GO" id="GO:0045134">
    <property type="term" value="F:UDP phosphatase activity"/>
    <property type="evidence" value="ECO:0007669"/>
    <property type="project" value="TreeGrafter"/>
</dbReference>
<dbReference type="PANTHER" id="PTHR11782">
    <property type="entry name" value="ADENOSINE/GUANOSINE DIPHOSPHATASE"/>
    <property type="match status" value="1"/>
</dbReference>
<gene>
    <name evidence="9" type="primary">Entpd3</name>
</gene>
<dbReference type="GO" id="GO:0005886">
    <property type="term" value="C:plasma membrane"/>
    <property type="evidence" value="ECO:0007669"/>
    <property type="project" value="TreeGrafter"/>
</dbReference>
<evidence type="ECO:0000256" key="4">
    <source>
        <dbReference type="ARBA" id="ARBA00022801"/>
    </source>
</evidence>